<accession>A0AAW2TLJ7</accession>
<dbReference type="AlphaFoldDB" id="A0AAW2TLJ7"/>
<feature type="compositionally biased region" description="Basic and acidic residues" evidence="1">
    <location>
        <begin position="60"/>
        <end position="71"/>
    </location>
</feature>
<name>A0AAW2TLJ7_9LAMI</name>
<comment type="caution">
    <text evidence="2">The sequence shown here is derived from an EMBL/GenBank/DDBJ whole genome shotgun (WGS) entry which is preliminary data.</text>
</comment>
<protein>
    <submittedName>
        <fullName evidence="2">Uncharacterized protein</fullName>
    </submittedName>
</protein>
<reference evidence="2" key="1">
    <citation type="submission" date="2020-06" db="EMBL/GenBank/DDBJ databases">
        <authorList>
            <person name="Li T."/>
            <person name="Hu X."/>
            <person name="Zhang T."/>
            <person name="Song X."/>
            <person name="Zhang H."/>
            <person name="Dai N."/>
            <person name="Sheng W."/>
            <person name="Hou X."/>
            <person name="Wei L."/>
        </authorList>
    </citation>
    <scope>NUCLEOTIDE SEQUENCE</scope>
    <source>
        <strain evidence="2">KEN1</strain>
        <tissue evidence="2">Leaf</tissue>
    </source>
</reference>
<dbReference type="EMBL" id="JACGWN010000014">
    <property type="protein sequence ID" value="KAL0405808.1"/>
    <property type="molecule type" value="Genomic_DNA"/>
</dbReference>
<proteinExistence type="predicted"/>
<feature type="region of interest" description="Disordered" evidence="1">
    <location>
        <begin position="58"/>
        <end position="119"/>
    </location>
</feature>
<evidence type="ECO:0000313" key="2">
    <source>
        <dbReference type="EMBL" id="KAL0405808.1"/>
    </source>
</evidence>
<sequence>MGKREEGKWNMPLKWEGYRETVSPHPGSGVARARGRRDSYCSRLPTTTFAIITATRPSFPHREDDIVSSRRENKKSKRIPLPLGSPGSTLRKKPQVSSLRVGGLNDVHGPPGIGPFRNK</sequence>
<reference evidence="2" key="2">
    <citation type="journal article" date="2024" name="Plant">
        <title>Genomic evolution and insights into agronomic trait innovations of Sesamum species.</title>
        <authorList>
            <person name="Miao H."/>
            <person name="Wang L."/>
            <person name="Qu L."/>
            <person name="Liu H."/>
            <person name="Sun Y."/>
            <person name="Le M."/>
            <person name="Wang Q."/>
            <person name="Wei S."/>
            <person name="Zheng Y."/>
            <person name="Lin W."/>
            <person name="Duan Y."/>
            <person name="Cao H."/>
            <person name="Xiong S."/>
            <person name="Wang X."/>
            <person name="Wei L."/>
            <person name="Li C."/>
            <person name="Ma Q."/>
            <person name="Ju M."/>
            <person name="Zhao R."/>
            <person name="Li G."/>
            <person name="Mu C."/>
            <person name="Tian Q."/>
            <person name="Mei H."/>
            <person name="Zhang T."/>
            <person name="Gao T."/>
            <person name="Zhang H."/>
        </authorList>
    </citation>
    <scope>NUCLEOTIDE SEQUENCE</scope>
    <source>
        <strain evidence="2">KEN1</strain>
    </source>
</reference>
<evidence type="ECO:0000256" key="1">
    <source>
        <dbReference type="SAM" id="MobiDB-lite"/>
    </source>
</evidence>
<organism evidence="2">
    <name type="scientific">Sesamum latifolium</name>
    <dbReference type="NCBI Taxonomy" id="2727402"/>
    <lineage>
        <taxon>Eukaryota</taxon>
        <taxon>Viridiplantae</taxon>
        <taxon>Streptophyta</taxon>
        <taxon>Embryophyta</taxon>
        <taxon>Tracheophyta</taxon>
        <taxon>Spermatophyta</taxon>
        <taxon>Magnoliopsida</taxon>
        <taxon>eudicotyledons</taxon>
        <taxon>Gunneridae</taxon>
        <taxon>Pentapetalae</taxon>
        <taxon>asterids</taxon>
        <taxon>lamiids</taxon>
        <taxon>Lamiales</taxon>
        <taxon>Pedaliaceae</taxon>
        <taxon>Sesamum</taxon>
    </lineage>
</organism>
<gene>
    <name evidence="2" type="ORF">Slati_3894700</name>
</gene>